<dbReference type="GO" id="GO:0005737">
    <property type="term" value="C:cytoplasm"/>
    <property type="evidence" value="ECO:0007669"/>
    <property type="project" value="UniProtKB-SubCell"/>
</dbReference>
<comment type="subcellular location">
    <subcellularLocation>
        <location evidence="3 16">Cytoplasm</location>
    </subcellularLocation>
</comment>
<dbReference type="PANTHER" id="PTHR34265">
    <property type="entry name" value="TYPE III PANTOTHENATE KINASE"/>
    <property type="match status" value="1"/>
</dbReference>
<evidence type="ECO:0000256" key="8">
    <source>
        <dbReference type="ARBA" id="ARBA00022679"/>
    </source>
</evidence>
<dbReference type="GO" id="GO:0005524">
    <property type="term" value="F:ATP binding"/>
    <property type="evidence" value="ECO:0007669"/>
    <property type="project" value="UniProtKB-UniRule"/>
</dbReference>
<evidence type="ECO:0000313" key="18">
    <source>
        <dbReference type="Proteomes" id="UP000287908"/>
    </source>
</evidence>
<evidence type="ECO:0000256" key="9">
    <source>
        <dbReference type="ARBA" id="ARBA00022741"/>
    </source>
</evidence>
<dbReference type="EC" id="2.7.1.33" evidence="6 16"/>
<evidence type="ECO:0000256" key="2">
    <source>
        <dbReference type="ARBA" id="ARBA00001958"/>
    </source>
</evidence>
<gene>
    <name evidence="16" type="primary">coaX</name>
    <name evidence="17" type="ORF">CWI81_12225</name>
</gene>
<keyword evidence="7 16" id="KW-0963">Cytoplasm</keyword>
<evidence type="ECO:0000313" key="17">
    <source>
        <dbReference type="EMBL" id="RUO72747.1"/>
    </source>
</evidence>
<proteinExistence type="inferred from homology"/>
<accession>A0A432Z4E1</accession>
<keyword evidence="11 16" id="KW-0067">ATP-binding</keyword>
<name>A0A432Z4E1_9GAMM</name>
<evidence type="ECO:0000256" key="6">
    <source>
        <dbReference type="ARBA" id="ARBA00012102"/>
    </source>
</evidence>
<comment type="similarity">
    <text evidence="14 16">Belongs to the type III pantothenate kinase family.</text>
</comment>
<comment type="caution">
    <text evidence="17">The sequence shown here is derived from an EMBL/GenBank/DDBJ whole genome shotgun (WGS) entry which is preliminary data.</text>
</comment>
<evidence type="ECO:0000256" key="3">
    <source>
        <dbReference type="ARBA" id="ARBA00004496"/>
    </source>
</evidence>
<dbReference type="GO" id="GO:0046872">
    <property type="term" value="F:metal ion binding"/>
    <property type="evidence" value="ECO:0007669"/>
    <property type="project" value="UniProtKB-KW"/>
</dbReference>
<dbReference type="Gene3D" id="3.30.420.40">
    <property type="match status" value="2"/>
</dbReference>
<dbReference type="EMBL" id="PIQF01000005">
    <property type="protein sequence ID" value="RUO72747.1"/>
    <property type="molecule type" value="Genomic_DNA"/>
</dbReference>
<evidence type="ECO:0000256" key="13">
    <source>
        <dbReference type="ARBA" id="ARBA00022993"/>
    </source>
</evidence>
<comment type="catalytic activity">
    <reaction evidence="1 16">
        <text>(R)-pantothenate + ATP = (R)-4'-phosphopantothenate + ADP + H(+)</text>
        <dbReference type="Rhea" id="RHEA:16373"/>
        <dbReference type="ChEBI" id="CHEBI:10986"/>
        <dbReference type="ChEBI" id="CHEBI:15378"/>
        <dbReference type="ChEBI" id="CHEBI:29032"/>
        <dbReference type="ChEBI" id="CHEBI:30616"/>
        <dbReference type="ChEBI" id="CHEBI:456216"/>
        <dbReference type="EC" id="2.7.1.33"/>
    </reaction>
</comment>
<evidence type="ECO:0000256" key="1">
    <source>
        <dbReference type="ARBA" id="ARBA00001206"/>
    </source>
</evidence>
<sequence length="256" mass="28252">MLLIDNGNTRTKFAVYSDGKLCFEDKIVNSELSSAMTPAWLRKIADVRGARERCFGCSVGEKQSALFIEQRLQNYVGPITWLHTERHFGGIQNAYGDDYYRLGADRWFALVGYRNLARDNAVIIDAGTALTIDWLEASGNHLGGWIVPGRRLMQESMHNGTANLNEQLTEECYRQPATSTQQAMSYGAHYALVGAIAQALSASAELFANKPYSVVVTGGDGERLVKSLQTVQSINYCRIDDLVFKGLAVAADNLDN</sequence>
<evidence type="ECO:0000256" key="7">
    <source>
        <dbReference type="ARBA" id="ARBA00022490"/>
    </source>
</evidence>
<evidence type="ECO:0000256" key="11">
    <source>
        <dbReference type="ARBA" id="ARBA00022840"/>
    </source>
</evidence>
<evidence type="ECO:0000256" key="15">
    <source>
        <dbReference type="ARBA" id="ARBA00040883"/>
    </source>
</evidence>
<comment type="subunit">
    <text evidence="5 16">Homodimer.</text>
</comment>
<feature type="binding site" evidence="16">
    <location>
        <position position="180"/>
    </location>
    <ligand>
        <name>substrate</name>
    </ligand>
</feature>
<feature type="binding site" evidence="16">
    <location>
        <position position="128"/>
    </location>
    <ligand>
        <name>ATP</name>
        <dbReference type="ChEBI" id="CHEBI:30616"/>
    </ligand>
</feature>
<dbReference type="UniPathway" id="UPA00241">
    <property type="reaction ID" value="UER00352"/>
</dbReference>
<feature type="binding site" evidence="16">
    <location>
        <begin position="103"/>
        <end position="106"/>
    </location>
    <ligand>
        <name>substrate</name>
    </ligand>
</feature>
<dbReference type="HAMAP" id="MF_01274">
    <property type="entry name" value="Pantothen_kinase_3"/>
    <property type="match status" value="1"/>
</dbReference>
<evidence type="ECO:0000256" key="12">
    <source>
        <dbReference type="ARBA" id="ARBA00022958"/>
    </source>
</evidence>
<keyword evidence="18" id="KW-1185">Reference proteome</keyword>
<keyword evidence="13 16" id="KW-0173">Coenzyme A biosynthesis</keyword>
<dbReference type="RefSeq" id="WP_126785593.1">
    <property type="nucleotide sequence ID" value="NZ_PIQF01000005.1"/>
</dbReference>
<dbReference type="GO" id="GO:0004594">
    <property type="term" value="F:pantothenate kinase activity"/>
    <property type="evidence" value="ECO:0007669"/>
    <property type="project" value="UniProtKB-UniRule"/>
</dbReference>
<evidence type="ECO:0000256" key="10">
    <source>
        <dbReference type="ARBA" id="ARBA00022777"/>
    </source>
</evidence>
<keyword evidence="16" id="KW-0479">Metal-binding</keyword>
<dbReference type="GO" id="GO:0015937">
    <property type="term" value="P:coenzyme A biosynthetic process"/>
    <property type="evidence" value="ECO:0007669"/>
    <property type="project" value="UniProtKB-UniRule"/>
</dbReference>
<dbReference type="AlphaFoldDB" id="A0A432Z4E1"/>
<comment type="cofactor">
    <cofactor evidence="2">
        <name>K(+)</name>
        <dbReference type="ChEBI" id="CHEBI:29103"/>
    </cofactor>
</comment>
<keyword evidence="10 16" id="KW-0418">Kinase</keyword>
<feature type="binding site" evidence="16">
    <location>
        <position position="95"/>
    </location>
    <ligand>
        <name>substrate</name>
    </ligand>
</feature>
<evidence type="ECO:0000256" key="5">
    <source>
        <dbReference type="ARBA" id="ARBA00011738"/>
    </source>
</evidence>
<evidence type="ECO:0000256" key="14">
    <source>
        <dbReference type="ARBA" id="ARBA00038036"/>
    </source>
</evidence>
<feature type="binding site" evidence="16">
    <location>
        <begin position="5"/>
        <end position="12"/>
    </location>
    <ligand>
        <name>ATP</name>
        <dbReference type="ChEBI" id="CHEBI:30616"/>
    </ligand>
</feature>
<dbReference type="Pfam" id="PF03309">
    <property type="entry name" value="Pan_kinase"/>
    <property type="match status" value="1"/>
</dbReference>
<dbReference type="SUPFAM" id="SSF53067">
    <property type="entry name" value="Actin-like ATPase domain"/>
    <property type="match status" value="2"/>
</dbReference>
<dbReference type="InterPro" id="IPR004619">
    <property type="entry name" value="Type_III_PanK"/>
</dbReference>
<dbReference type="Proteomes" id="UP000287908">
    <property type="component" value="Unassembled WGS sequence"/>
</dbReference>
<evidence type="ECO:0000256" key="16">
    <source>
        <dbReference type="HAMAP-Rule" id="MF_01274"/>
    </source>
</evidence>
<keyword evidence="9 16" id="KW-0547">Nucleotide-binding</keyword>
<dbReference type="OrthoDB" id="9781305at2"/>
<feature type="binding site" evidence="16">
    <location>
        <position position="125"/>
    </location>
    <ligand>
        <name>K(+)</name>
        <dbReference type="ChEBI" id="CHEBI:29103"/>
    </ligand>
</feature>
<dbReference type="NCBIfam" id="TIGR00671">
    <property type="entry name" value="baf"/>
    <property type="match status" value="1"/>
</dbReference>
<dbReference type="InterPro" id="IPR043129">
    <property type="entry name" value="ATPase_NBD"/>
</dbReference>
<comment type="pathway">
    <text evidence="4 16">Cofactor biosynthesis; coenzyme A biosynthesis; CoA from (R)-pantothenate: step 1/5.</text>
</comment>
<keyword evidence="12 16" id="KW-0630">Potassium</keyword>
<comment type="cofactor">
    <cofactor evidence="16">
        <name>NH4(+)</name>
        <dbReference type="ChEBI" id="CHEBI:28938"/>
    </cofactor>
    <cofactor evidence="16">
        <name>K(+)</name>
        <dbReference type="ChEBI" id="CHEBI:29103"/>
    </cofactor>
    <text evidence="16">A monovalent cation. Ammonium or potassium.</text>
</comment>
<feature type="active site" description="Proton acceptor" evidence="16">
    <location>
        <position position="105"/>
    </location>
</feature>
<dbReference type="PANTHER" id="PTHR34265:SF1">
    <property type="entry name" value="TYPE III PANTOTHENATE KINASE"/>
    <property type="match status" value="1"/>
</dbReference>
<organism evidence="17 18">
    <name type="scientific">Idiomarina seosinensis</name>
    <dbReference type="NCBI Taxonomy" id="281739"/>
    <lineage>
        <taxon>Bacteria</taxon>
        <taxon>Pseudomonadati</taxon>
        <taxon>Pseudomonadota</taxon>
        <taxon>Gammaproteobacteria</taxon>
        <taxon>Alteromonadales</taxon>
        <taxon>Idiomarinaceae</taxon>
        <taxon>Idiomarina</taxon>
    </lineage>
</organism>
<keyword evidence="8 16" id="KW-0808">Transferase</keyword>
<protein>
    <recommendedName>
        <fullName evidence="15 16">Type III pantothenate kinase</fullName>
        <ecNumber evidence="6 16">2.7.1.33</ecNumber>
    </recommendedName>
    <alternativeName>
        <fullName evidence="16">PanK-III</fullName>
    </alternativeName>
    <alternativeName>
        <fullName evidence="16">Pantothenic acid kinase</fullName>
    </alternativeName>
</protein>
<evidence type="ECO:0000256" key="4">
    <source>
        <dbReference type="ARBA" id="ARBA00005225"/>
    </source>
</evidence>
<dbReference type="CDD" id="cd24015">
    <property type="entry name" value="ASKHA_NBD_PanK-III"/>
    <property type="match status" value="1"/>
</dbReference>
<reference evidence="17 18" key="1">
    <citation type="journal article" date="2011" name="Front. Microbiol.">
        <title>Genomic signatures of strain selection and enhancement in Bacillus atrophaeus var. globigii, a historical biowarfare simulant.</title>
        <authorList>
            <person name="Gibbons H.S."/>
            <person name="Broomall S.M."/>
            <person name="McNew L.A."/>
            <person name="Daligault H."/>
            <person name="Chapman C."/>
            <person name="Bruce D."/>
            <person name="Karavis M."/>
            <person name="Krepps M."/>
            <person name="McGregor P.A."/>
            <person name="Hong C."/>
            <person name="Park K.H."/>
            <person name="Akmal A."/>
            <person name="Feldman A."/>
            <person name="Lin J.S."/>
            <person name="Chang W.E."/>
            <person name="Higgs B.W."/>
            <person name="Demirev P."/>
            <person name="Lindquist J."/>
            <person name="Liem A."/>
            <person name="Fochler E."/>
            <person name="Read T.D."/>
            <person name="Tapia R."/>
            <person name="Johnson S."/>
            <person name="Bishop-Lilly K.A."/>
            <person name="Detter C."/>
            <person name="Han C."/>
            <person name="Sozhamannan S."/>
            <person name="Rosenzweig C.N."/>
            <person name="Skowronski E.W."/>
        </authorList>
    </citation>
    <scope>NUCLEOTIDE SEQUENCE [LARGE SCALE GENOMIC DNA]</scope>
    <source>
        <strain evidence="17 18">CL-SP19</strain>
    </source>
</reference>
<comment type="function">
    <text evidence="16">Catalyzes the phosphorylation of pantothenate (Pan), the first step in CoA biosynthesis.</text>
</comment>